<name>A0A543JK74_9PSEU</name>
<evidence type="ECO:0000313" key="2">
    <source>
        <dbReference type="Proteomes" id="UP000316628"/>
    </source>
</evidence>
<accession>A0A543JK74</accession>
<dbReference type="Proteomes" id="UP000316628">
    <property type="component" value="Unassembled WGS sequence"/>
</dbReference>
<keyword evidence="2" id="KW-1185">Reference proteome</keyword>
<dbReference type="EMBL" id="VFPP01000001">
    <property type="protein sequence ID" value="TQM83148.1"/>
    <property type="molecule type" value="Genomic_DNA"/>
</dbReference>
<reference evidence="1 2" key="1">
    <citation type="submission" date="2019-06" db="EMBL/GenBank/DDBJ databases">
        <title>Sequencing the genomes of 1000 actinobacteria strains.</title>
        <authorList>
            <person name="Klenk H.-P."/>
        </authorList>
    </citation>
    <scope>NUCLEOTIDE SEQUENCE [LARGE SCALE GENOMIC DNA]</scope>
    <source>
        <strain evidence="1 2">DSM 45456</strain>
    </source>
</reference>
<comment type="caution">
    <text evidence="1">The sequence shown here is derived from an EMBL/GenBank/DDBJ whole genome shotgun (WGS) entry which is preliminary data.</text>
</comment>
<gene>
    <name evidence="1" type="ORF">FHX81_5565</name>
</gene>
<organism evidence="1 2">
    <name type="scientific">Saccharothrix saharensis</name>
    <dbReference type="NCBI Taxonomy" id="571190"/>
    <lineage>
        <taxon>Bacteria</taxon>
        <taxon>Bacillati</taxon>
        <taxon>Actinomycetota</taxon>
        <taxon>Actinomycetes</taxon>
        <taxon>Pseudonocardiales</taxon>
        <taxon>Pseudonocardiaceae</taxon>
        <taxon>Saccharothrix</taxon>
    </lineage>
</organism>
<sequence>MEKVTRSPSGAALVEVRTSVGTVTARWCGDQEATSGAHHVEWELDEEFRWGLDCRRVDDEAPHLGQDERGAFFRGRLGLTSSVPAYAHLEVADSVIDLGRVDALPDCVAGSWVEVHLEPEKVAVHPYSP</sequence>
<dbReference type="AlphaFoldDB" id="A0A543JK74"/>
<evidence type="ECO:0008006" key="3">
    <source>
        <dbReference type="Google" id="ProtNLM"/>
    </source>
</evidence>
<evidence type="ECO:0000313" key="1">
    <source>
        <dbReference type="EMBL" id="TQM83148.1"/>
    </source>
</evidence>
<proteinExistence type="predicted"/>
<protein>
    <recommendedName>
        <fullName evidence="3">TOBE domain-containing protein</fullName>
    </recommendedName>
</protein>